<dbReference type="OrthoDB" id="9770517at2"/>
<dbReference type="Pfam" id="PF02321">
    <property type="entry name" value="OEP"/>
    <property type="match status" value="2"/>
</dbReference>
<dbReference type="NCBIfam" id="TIGR01845">
    <property type="entry name" value="outer_NodT"/>
    <property type="match status" value="1"/>
</dbReference>
<dbReference type="Proteomes" id="UP000240572">
    <property type="component" value="Unassembled WGS sequence"/>
</dbReference>
<keyword evidence="4" id="KW-1185">Reference proteome</keyword>
<keyword evidence="2" id="KW-0472">Membrane</keyword>
<keyword evidence="2" id="KW-0812">Transmembrane</keyword>
<dbReference type="GO" id="GO:0015562">
    <property type="term" value="F:efflux transmembrane transporter activity"/>
    <property type="evidence" value="ECO:0007669"/>
    <property type="project" value="InterPro"/>
</dbReference>
<evidence type="ECO:0000256" key="2">
    <source>
        <dbReference type="RuleBase" id="RU362097"/>
    </source>
</evidence>
<proteinExistence type="inferred from homology"/>
<evidence type="ECO:0000313" key="4">
    <source>
        <dbReference type="Proteomes" id="UP000240572"/>
    </source>
</evidence>
<feature type="chain" id="PRO_5015022753" evidence="2">
    <location>
        <begin position="23"/>
        <end position="486"/>
    </location>
</feature>
<evidence type="ECO:0000313" key="3">
    <source>
        <dbReference type="EMBL" id="PSK93243.1"/>
    </source>
</evidence>
<dbReference type="Gene3D" id="1.20.1600.10">
    <property type="entry name" value="Outer membrane efflux proteins (OEP)"/>
    <property type="match status" value="1"/>
</dbReference>
<name>A0A2P8D7P7_9BACT</name>
<sequence>MTYLKYKQLLLHSSLISAVLLASCAIPGRKKLPDPKPLPARFATDGDSLQNIALLSPDSFFRDAHLRNAIKDVLQHNPDMQIALQRIRTAGAYLKMSKGALLPSLSMNAHASGTKYGKYTMEGVGNFDTNLSPNIEEEQKVGTNPTPDFWLGLSTNWELDIWGRLGKMKKAARHRFMASAEAAAMVKSMLVTQTALFYYELLTLDRELEILKENITLQERALEIVVAQKEGGRATELAVQQFNAQLLSSRGHLLGIQQRITETENNLNALSGKYEGHISRSAFRTIDQNFDALDAAGIPAAILRNRPDIRQAEAEMLAADADLGAARAAFFPSLNLSAYTAFSAFKGDLLFSAGSLGFQLLGGLTAPLFQKHQIRSQYRIAEAGQQEQFYNYERTVLNAYKEVLNYISNIRNLGQRSDLKEEEVTALGNGVSISEDLYITGYASYIELVAAQKSKLEAELQLIDLKRAELYTAINLYKSLGGGWRE</sequence>
<comment type="caution">
    <text evidence="3">The sequence shown here is derived from an EMBL/GenBank/DDBJ whole genome shotgun (WGS) entry which is preliminary data.</text>
</comment>
<dbReference type="InterPro" id="IPR003423">
    <property type="entry name" value="OMP_efflux"/>
</dbReference>
<keyword evidence="2" id="KW-0564">Palmitate</keyword>
<dbReference type="RefSeq" id="WP_106522261.1">
    <property type="nucleotide sequence ID" value="NZ_PYGD01000002.1"/>
</dbReference>
<dbReference type="EMBL" id="PYGD01000002">
    <property type="protein sequence ID" value="PSK93243.1"/>
    <property type="molecule type" value="Genomic_DNA"/>
</dbReference>
<dbReference type="Gene3D" id="2.20.200.10">
    <property type="entry name" value="Outer membrane efflux proteins (OEP)"/>
    <property type="match status" value="1"/>
</dbReference>
<dbReference type="PROSITE" id="PS51257">
    <property type="entry name" value="PROKAR_LIPOPROTEIN"/>
    <property type="match status" value="1"/>
</dbReference>
<organism evidence="3 4">
    <name type="scientific">Taibaiella chishuiensis</name>
    <dbReference type="NCBI Taxonomy" id="1434707"/>
    <lineage>
        <taxon>Bacteria</taxon>
        <taxon>Pseudomonadati</taxon>
        <taxon>Bacteroidota</taxon>
        <taxon>Chitinophagia</taxon>
        <taxon>Chitinophagales</taxon>
        <taxon>Chitinophagaceae</taxon>
        <taxon>Taibaiella</taxon>
    </lineage>
</organism>
<reference evidence="3 4" key="1">
    <citation type="submission" date="2018-03" db="EMBL/GenBank/DDBJ databases">
        <title>Genomic Encyclopedia of Type Strains, Phase III (KMG-III): the genomes of soil and plant-associated and newly described type strains.</title>
        <authorList>
            <person name="Whitman W."/>
        </authorList>
    </citation>
    <scope>NUCLEOTIDE SEQUENCE [LARGE SCALE GENOMIC DNA]</scope>
    <source>
        <strain evidence="3 4">CGMCC 1.12700</strain>
    </source>
</reference>
<evidence type="ECO:0000256" key="1">
    <source>
        <dbReference type="ARBA" id="ARBA00007613"/>
    </source>
</evidence>
<protein>
    <submittedName>
        <fullName evidence="3">NodT family efflux transporter outer membrane factor (OMF) lipoprotein</fullName>
    </submittedName>
</protein>
<dbReference type="AlphaFoldDB" id="A0A2P8D7P7"/>
<dbReference type="SUPFAM" id="SSF56954">
    <property type="entry name" value="Outer membrane efflux proteins (OEP)"/>
    <property type="match status" value="1"/>
</dbReference>
<dbReference type="InterPro" id="IPR010131">
    <property type="entry name" value="MdtP/NodT-like"/>
</dbReference>
<comment type="subcellular location">
    <subcellularLocation>
        <location evidence="2">Cell membrane</location>
        <topology evidence="2">Lipid-anchor</topology>
    </subcellularLocation>
</comment>
<keyword evidence="2" id="KW-1134">Transmembrane beta strand</keyword>
<dbReference type="GO" id="GO:0005886">
    <property type="term" value="C:plasma membrane"/>
    <property type="evidence" value="ECO:0007669"/>
    <property type="project" value="UniProtKB-SubCell"/>
</dbReference>
<accession>A0A2P8D7P7</accession>
<dbReference type="PANTHER" id="PTHR30203:SF30">
    <property type="entry name" value="OUTER MEMBRANE PROTEIN-RELATED"/>
    <property type="match status" value="1"/>
</dbReference>
<keyword evidence="2 3" id="KW-0449">Lipoprotein</keyword>
<feature type="signal peptide" evidence="2">
    <location>
        <begin position="1"/>
        <end position="22"/>
    </location>
</feature>
<comment type="similarity">
    <text evidence="1 2">Belongs to the outer membrane factor (OMF) (TC 1.B.17) family.</text>
</comment>
<keyword evidence="2" id="KW-0732">Signal</keyword>
<gene>
    <name evidence="3" type="ORF">B0I18_102213</name>
</gene>
<dbReference type="PANTHER" id="PTHR30203">
    <property type="entry name" value="OUTER MEMBRANE CATION EFFLUX PROTEIN"/>
    <property type="match status" value="1"/>
</dbReference>